<accession>A0ABY8LB64</accession>
<dbReference type="SUPFAM" id="SSF88713">
    <property type="entry name" value="Glycoside hydrolase/deacetylase"/>
    <property type="match status" value="1"/>
</dbReference>
<dbReference type="InterPro" id="IPR006837">
    <property type="entry name" value="Divergent_DAC"/>
</dbReference>
<feature type="region of interest" description="Disordered" evidence="1">
    <location>
        <begin position="279"/>
        <end position="302"/>
    </location>
</feature>
<dbReference type="Proteomes" id="UP001243420">
    <property type="component" value="Chromosome"/>
</dbReference>
<gene>
    <name evidence="2" type="ORF">P8627_16095</name>
</gene>
<protein>
    <submittedName>
        <fullName evidence="2">Divergent polysaccharide deacetylase family protein</fullName>
    </submittedName>
</protein>
<dbReference type="Gene3D" id="3.20.20.370">
    <property type="entry name" value="Glycoside hydrolase/deacetylase"/>
    <property type="match status" value="1"/>
</dbReference>
<keyword evidence="3" id="KW-1185">Reference proteome</keyword>
<feature type="compositionally biased region" description="Low complexity" evidence="1">
    <location>
        <begin position="111"/>
        <end position="131"/>
    </location>
</feature>
<feature type="region of interest" description="Disordered" evidence="1">
    <location>
        <begin position="32"/>
        <end position="262"/>
    </location>
</feature>
<organism evidence="2 3">
    <name type="scientific">Jannaschia ovalis</name>
    <dbReference type="NCBI Taxonomy" id="3038773"/>
    <lineage>
        <taxon>Bacteria</taxon>
        <taxon>Pseudomonadati</taxon>
        <taxon>Pseudomonadota</taxon>
        <taxon>Alphaproteobacteria</taxon>
        <taxon>Rhodobacterales</taxon>
        <taxon>Roseobacteraceae</taxon>
        <taxon>Jannaschia</taxon>
    </lineage>
</organism>
<proteinExistence type="predicted"/>
<feature type="compositionally biased region" description="Low complexity" evidence="1">
    <location>
        <begin position="286"/>
        <end position="297"/>
    </location>
</feature>
<feature type="compositionally biased region" description="Low complexity" evidence="1">
    <location>
        <begin position="211"/>
        <end position="262"/>
    </location>
</feature>
<name>A0ABY8LB64_9RHOB</name>
<dbReference type="RefSeq" id="WP_279965267.1">
    <property type="nucleotide sequence ID" value="NZ_CP122537.1"/>
</dbReference>
<evidence type="ECO:0000313" key="2">
    <source>
        <dbReference type="EMBL" id="WGH78516.1"/>
    </source>
</evidence>
<feature type="compositionally biased region" description="Low complexity" evidence="1">
    <location>
        <begin position="56"/>
        <end position="76"/>
    </location>
</feature>
<evidence type="ECO:0000256" key="1">
    <source>
        <dbReference type="SAM" id="MobiDB-lite"/>
    </source>
</evidence>
<sequence length="568" mass="56393">MLKGVLLGSVSALGLGAVLLAGVSLLVPGPAPQRATAPPQQPILRDQAEAPPAQPDRPAAAPVATGAERTAATTAGSVADAVELPAGSEFNRPPEDGPLELGAPEAPGRPDPLAAGLPPAGSAPSAAPRPDTQSATQPETGSVAALVAPPEDGDAPALPQTPQDAPPQTFRAVEPEAAPVDETSEAELASAVETTPAEPAAPEIEPEEAPAEAAPVAAEETAAPPAPEASATAEAPEAAPAPMESVATPLAPAPDAAAPGTGRAGIRVVPEAEIVDAPPAPEAEPEAAVAADTSAADDGPRQMPRRIVLDSERDAANVLDRVTAPAPDASEPGAAVPGALSRFAADFDNPEGLPLLGVVLVDDGAGAVDRDSLTGFDFPVTFAVDATDPAAAQAAAAYRAAGQEVMLLADALAPAGDARDVEVALVGAQGAVPEALAVLDIERGGFADNRAALDALLRALAGDGMGFVARPGGLGSEVDAAERAGVPAIQLYRVLDGRDERASVITRYLDRAAFEATQGGSVLVVGRATPEMVTALYSWRLGGRSDEVAIAPVSAILTGRAGPNGEAG</sequence>
<evidence type="ECO:0000313" key="3">
    <source>
        <dbReference type="Proteomes" id="UP001243420"/>
    </source>
</evidence>
<dbReference type="Pfam" id="PF04748">
    <property type="entry name" value="Polysacc_deac_2"/>
    <property type="match status" value="1"/>
</dbReference>
<dbReference type="EMBL" id="CP122537">
    <property type="protein sequence ID" value="WGH78516.1"/>
    <property type="molecule type" value="Genomic_DNA"/>
</dbReference>
<feature type="compositionally biased region" description="Low complexity" evidence="1">
    <location>
        <begin position="189"/>
        <end position="203"/>
    </location>
</feature>
<reference evidence="2 3" key="1">
    <citation type="submission" date="2023-04" db="EMBL/GenBank/DDBJ databases">
        <title>Jannaschia ovalis sp. nov., a marine bacterium isolated from sea tidal flat.</title>
        <authorList>
            <person name="Kwon D.Y."/>
            <person name="Kim J.-J."/>
        </authorList>
    </citation>
    <scope>NUCLEOTIDE SEQUENCE [LARGE SCALE GENOMIC DNA]</scope>
    <source>
        <strain evidence="2 3">GRR-S6-38</strain>
    </source>
</reference>
<dbReference type="InterPro" id="IPR011330">
    <property type="entry name" value="Glyco_hydro/deAcase_b/a-brl"/>
</dbReference>